<evidence type="ECO:0000256" key="1">
    <source>
        <dbReference type="SAM" id="MobiDB-lite"/>
    </source>
</evidence>
<organism evidence="3 4">
    <name type="scientific">Planococcus koreensis</name>
    <dbReference type="NCBI Taxonomy" id="112331"/>
    <lineage>
        <taxon>Bacteria</taxon>
        <taxon>Bacillati</taxon>
        <taxon>Bacillota</taxon>
        <taxon>Bacilli</taxon>
        <taxon>Bacillales</taxon>
        <taxon>Caryophanaceae</taxon>
        <taxon>Planococcus</taxon>
    </lineage>
</organism>
<protein>
    <recommendedName>
        <fullName evidence="2">General stress protein 17M-like domain-containing protein</fullName>
    </recommendedName>
</protein>
<gene>
    <name evidence="3" type="ORF">HNQ44_000584</name>
</gene>
<feature type="compositionally biased region" description="Basic and acidic residues" evidence="1">
    <location>
        <begin position="292"/>
        <end position="305"/>
    </location>
</feature>
<comment type="caution">
    <text evidence="3">The sequence shown here is derived from an EMBL/GenBank/DDBJ whole genome shotgun (WGS) entry which is preliminary data.</text>
</comment>
<evidence type="ECO:0000313" key="4">
    <source>
        <dbReference type="Proteomes" id="UP000525923"/>
    </source>
</evidence>
<dbReference type="Pfam" id="PF11181">
    <property type="entry name" value="YflT"/>
    <property type="match status" value="1"/>
</dbReference>
<dbReference type="EMBL" id="JACHHE010000001">
    <property type="protein sequence ID" value="MBB5179162.1"/>
    <property type="molecule type" value="Genomic_DNA"/>
</dbReference>
<feature type="compositionally biased region" description="Basic and acidic residues" evidence="1">
    <location>
        <begin position="224"/>
        <end position="253"/>
    </location>
</feature>
<proteinExistence type="predicted"/>
<dbReference type="AlphaFoldDB" id="A0A7W8CS29"/>
<sequence length="313" mass="35500">MEPTNRDFELVYSPEELRSRIEELKGRGYSENDIHVLVEDSAVLGASDDLDGVHTHNAGGVGSKFKSFFTGRDSVREELKNLDLEQREIDTYQQDLERGGILLYTDRGSISRERDNQSSFGDDTRALDSDEVKRNTALEPFGRDIEKDGRRHTDEKLIDKDIKTDYSDPSRKDSGEIYTTAVPREEQYGEPNYGDERKDSRLKGENIHPTTDRPTLDESSPSEKLMEHEPALGTEKGNDNLNREEGVNRRQDEQSPGVDPNLGPAPFGRDSEEEHLLRGKNGDYEEPLNPDGTRRNFDGDERKSDTPPSPKLF</sequence>
<dbReference type="InterPro" id="IPR025889">
    <property type="entry name" value="GSP17M-like_dom"/>
</dbReference>
<reference evidence="3 4" key="1">
    <citation type="submission" date="2020-08" db="EMBL/GenBank/DDBJ databases">
        <title>Genomic Encyclopedia of Type Strains, Phase IV (KMG-IV): sequencing the most valuable type-strain genomes for metagenomic binning, comparative biology and taxonomic classification.</title>
        <authorList>
            <person name="Goeker M."/>
        </authorList>
    </citation>
    <scope>NUCLEOTIDE SEQUENCE [LARGE SCALE GENOMIC DNA]</scope>
    <source>
        <strain evidence="3 4">DSM 15895</strain>
    </source>
</reference>
<evidence type="ECO:0000313" key="3">
    <source>
        <dbReference type="EMBL" id="MBB5179162.1"/>
    </source>
</evidence>
<feature type="compositionally biased region" description="Basic and acidic residues" evidence="1">
    <location>
        <begin position="269"/>
        <end position="283"/>
    </location>
</feature>
<keyword evidence="4" id="KW-1185">Reference proteome</keyword>
<feature type="domain" description="General stress protein 17M-like" evidence="2">
    <location>
        <begin position="10"/>
        <end position="99"/>
    </location>
</feature>
<feature type="region of interest" description="Disordered" evidence="1">
    <location>
        <begin position="112"/>
        <end position="313"/>
    </location>
</feature>
<dbReference type="Proteomes" id="UP000525923">
    <property type="component" value="Unassembled WGS sequence"/>
</dbReference>
<evidence type="ECO:0000259" key="2">
    <source>
        <dbReference type="Pfam" id="PF11181"/>
    </source>
</evidence>
<accession>A0A7W8CS29</accession>
<name>A0A7W8CS29_9BACL</name>
<feature type="compositionally biased region" description="Basic and acidic residues" evidence="1">
    <location>
        <begin position="112"/>
        <end position="175"/>
    </location>
</feature>
<dbReference type="RefSeq" id="WP_135502268.1">
    <property type="nucleotide sequence ID" value="NZ_JACHHE010000001.1"/>
</dbReference>
<dbReference type="OrthoDB" id="2678178at2"/>
<feature type="compositionally biased region" description="Basic and acidic residues" evidence="1">
    <location>
        <begin position="194"/>
        <end position="216"/>
    </location>
</feature>